<dbReference type="PANTHER" id="PTHR38111:SF2">
    <property type="entry name" value="FINGER DOMAIN PROTEIN, PUTATIVE (AFU_ORTHOLOGUE AFUA_1G01560)-RELATED"/>
    <property type="match status" value="1"/>
</dbReference>
<dbReference type="AlphaFoldDB" id="A0A7C8I954"/>
<protein>
    <recommendedName>
        <fullName evidence="4">Fungal-specific transcription factor domain-containing protein</fullName>
    </recommendedName>
</protein>
<dbReference type="Proteomes" id="UP000481861">
    <property type="component" value="Unassembled WGS sequence"/>
</dbReference>
<feature type="region of interest" description="Disordered" evidence="1">
    <location>
        <begin position="1"/>
        <end position="67"/>
    </location>
</feature>
<evidence type="ECO:0000313" key="3">
    <source>
        <dbReference type="Proteomes" id="UP000481861"/>
    </source>
</evidence>
<proteinExistence type="predicted"/>
<accession>A0A7C8I954</accession>
<gene>
    <name evidence="2" type="ORF">BDV95DRAFT_496472</name>
</gene>
<feature type="compositionally biased region" description="Basic and acidic residues" evidence="1">
    <location>
        <begin position="25"/>
        <end position="42"/>
    </location>
</feature>
<sequence length="494" mass="55123">MTDKVTKPRARKKREPKSTAVVPEDVSHQHARPLEVRTPKQEPDDEASPVQAVSAPDHELSLNSRTQSEVGDSVGAVRWQYKLPILYQPSKIQAEALDIAFISHFVDRNQGVRSFSPGIPWITHLPVLHTRATKLPLTLSIRAASMAFYAKVHQDPTIMVDSYKWYTMSLHSQRMSLSRLLVNSVPEDEEVLVPIILAMYEVYAGTTSTSVFQHLTAATKILEMRGPVNCGSGVSFPLFRAMRVSDSHKSMVYNHPSVFSTPDWMELPFQTQARNAHMCLVDILLVIPDRMRECELEGKMSSSFSKPIPPHVDLVSVRERTLQLLSDVDAWAKRYPHLTSTPNGPQYVTEDMGTILDDIGLPQNPSVIMLSEGFIALTAATYEAIRLILSMLLYKITSSPSSPADSTDSHQSTRSRLPSFVANSITFSKSVLDISAYIESTHPVGFDFMRSVFPLVVVAILGPLEEEQKAASRMLKRWGEMNGMKGLTAAWLHI</sequence>
<comment type="caution">
    <text evidence="2">The sequence shown here is derived from an EMBL/GenBank/DDBJ whole genome shotgun (WGS) entry which is preliminary data.</text>
</comment>
<dbReference type="PANTHER" id="PTHR38111">
    <property type="entry name" value="ZN(2)-C6 FUNGAL-TYPE DOMAIN-CONTAINING PROTEIN-RELATED"/>
    <property type="match status" value="1"/>
</dbReference>
<evidence type="ECO:0000313" key="2">
    <source>
        <dbReference type="EMBL" id="KAF2870393.1"/>
    </source>
</evidence>
<dbReference type="EMBL" id="JAADJZ010000014">
    <property type="protein sequence ID" value="KAF2870393.1"/>
    <property type="molecule type" value="Genomic_DNA"/>
</dbReference>
<keyword evidence="3" id="KW-1185">Reference proteome</keyword>
<reference evidence="2 3" key="1">
    <citation type="submission" date="2020-01" db="EMBL/GenBank/DDBJ databases">
        <authorList>
            <consortium name="DOE Joint Genome Institute"/>
            <person name="Haridas S."/>
            <person name="Albert R."/>
            <person name="Binder M."/>
            <person name="Bloem J."/>
            <person name="Labutti K."/>
            <person name="Salamov A."/>
            <person name="Andreopoulos B."/>
            <person name="Baker S.E."/>
            <person name="Barry K."/>
            <person name="Bills G."/>
            <person name="Bluhm B.H."/>
            <person name="Cannon C."/>
            <person name="Castanera R."/>
            <person name="Culley D.E."/>
            <person name="Daum C."/>
            <person name="Ezra D."/>
            <person name="Gonzalez J.B."/>
            <person name="Henrissat B."/>
            <person name="Kuo A."/>
            <person name="Liang C."/>
            <person name="Lipzen A."/>
            <person name="Lutzoni F."/>
            <person name="Magnuson J."/>
            <person name="Mondo S."/>
            <person name="Nolan M."/>
            <person name="Ohm R."/>
            <person name="Pangilinan J."/>
            <person name="Park H.-J.H."/>
            <person name="Ramirez L."/>
            <person name="Alfaro M."/>
            <person name="Sun H."/>
            <person name="Tritt A."/>
            <person name="Yoshinaga Y."/>
            <person name="Zwiers L.-H.L."/>
            <person name="Turgeon B.G."/>
            <person name="Goodwin S.B."/>
            <person name="Spatafora J.W."/>
            <person name="Crous P.W."/>
            <person name="Grigoriev I.V."/>
        </authorList>
    </citation>
    <scope>NUCLEOTIDE SEQUENCE [LARGE SCALE GENOMIC DNA]</scope>
    <source>
        <strain evidence="2 3">CBS 611.86</strain>
    </source>
</reference>
<evidence type="ECO:0000256" key="1">
    <source>
        <dbReference type="SAM" id="MobiDB-lite"/>
    </source>
</evidence>
<evidence type="ECO:0008006" key="4">
    <source>
        <dbReference type="Google" id="ProtNLM"/>
    </source>
</evidence>
<organism evidence="2 3">
    <name type="scientific">Massariosphaeria phaeospora</name>
    <dbReference type="NCBI Taxonomy" id="100035"/>
    <lineage>
        <taxon>Eukaryota</taxon>
        <taxon>Fungi</taxon>
        <taxon>Dikarya</taxon>
        <taxon>Ascomycota</taxon>
        <taxon>Pezizomycotina</taxon>
        <taxon>Dothideomycetes</taxon>
        <taxon>Pleosporomycetidae</taxon>
        <taxon>Pleosporales</taxon>
        <taxon>Pleosporales incertae sedis</taxon>
        <taxon>Massariosphaeria</taxon>
    </lineage>
</organism>
<name>A0A7C8I954_9PLEO</name>
<dbReference type="InterPro" id="IPR053178">
    <property type="entry name" value="Osmoadaptation_assoc"/>
</dbReference>
<dbReference type="OrthoDB" id="3525185at2759"/>